<dbReference type="Pfam" id="PF13847">
    <property type="entry name" value="Methyltransf_31"/>
    <property type="match status" value="1"/>
</dbReference>
<dbReference type="SUPFAM" id="SSF53335">
    <property type="entry name" value="S-adenosyl-L-methionine-dependent methyltransferases"/>
    <property type="match status" value="1"/>
</dbReference>
<feature type="domain" description="Methyltransferase" evidence="1">
    <location>
        <begin position="42"/>
        <end position="225"/>
    </location>
</feature>
<reference evidence="2 3" key="1">
    <citation type="submission" date="2019-06" db="EMBL/GenBank/DDBJ databases">
        <title>Genomic Encyclopedia of Type Strains, Phase IV (KMG-V): Genome sequencing to study the core and pangenomes of soil and plant-associated prokaryotes.</title>
        <authorList>
            <person name="Whitman W."/>
        </authorList>
    </citation>
    <scope>NUCLEOTIDE SEQUENCE [LARGE SCALE GENOMIC DNA]</scope>
    <source>
        <strain evidence="2 3">BR 11650</strain>
    </source>
</reference>
<comment type="caution">
    <text evidence="2">The sequence shown here is derived from an EMBL/GenBank/DDBJ whole genome shotgun (WGS) entry which is preliminary data.</text>
</comment>
<dbReference type="InterPro" id="IPR050508">
    <property type="entry name" value="Methyltransf_Superfamily"/>
</dbReference>
<accession>A0A560CSR1</accession>
<dbReference type="EMBL" id="VITH01000001">
    <property type="protein sequence ID" value="TWA87889.1"/>
    <property type="molecule type" value="Genomic_DNA"/>
</dbReference>
<proteinExistence type="predicted"/>
<dbReference type="InterPro" id="IPR025714">
    <property type="entry name" value="Methyltranfer_dom"/>
</dbReference>
<gene>
    <name evidence="2" type="ORF">FBZ83_101758</name>
</gene>
<dbReference type="RefSeq" id="WP_186465959.1">
    <property type="nucleotide sequence ID" value="NZ_VITH01000001.1"/>
</dbReference>
<dbReference type="PANTHER" id="PTHR42912">
    <property type="entry name" value="METHYLTRANSFERASE"/>
    <property type="match status" value="1"/>
</dbReference>
<dbReference type="Proteomes" id="UP000318529">
    <property type="component" value="Unassembled WGS sequence"/>
</dbReference>
<name>A0A560CSR1_AZOBR</name>
<evidence type="ECO:0000313" key="2">
    <source>
        <dbReference type="EMBL" id="TWA87889.1"/>
    </source>
</evidence>
<evidence type="ECO:0000313" key="3">
    <source>
        <dbReference type="Proteomes" id="UP000318529"/>
    </source>
</evidence>
<dbReference type="CDD" id="cd02440">
    <property type="entry name" value="AdoMet_MTases"/>
    <property type="match status" value="1"/>
</dbReference>
<dbReference type="AlphaFoldDB" id="A0A560CSR1"/>
<sequence>MGSMPHGDARPAWPAADVVARIPAALAGEEDPAAEDLLGYAHPGDAVLHVGAGSGWACYALAQIVGPGGKVFGVEADRGRVARARQVQEAFADAVGFDNLRFCRGHATDLKTDLDKLDRLFPATGLDSLDRLRAFEERRRSVFAANPLIPDCSVDIALVDLPAVLERAADAGRALAEMARVLKPGGRCALLCAVSDGTLSDAAQATLPAPAIGEQTLYALLDEAGFAGVRIEYRSGHPIATAAGAAIHAVLLTAARHDDRGAGAAPVEALYRGPWLEVVHESGLRLRRGRPAVLPAGIAAGPCARELVPLAPATAAPGESCCGPASACC</sequence>
<keyword evidence="2" id="KW-0489">Methyltransferase</keyword>
<protein>
    <submittedName>
        <fullName evidence="2">Methyltransferase family protein</fullName>
    </submittedName>
</protein>
<dbReference type="GO" id="GO:0032259">
    <property type="term" value="P:methylation"/>
    <property type="evidence" value="ECO:0007669"/>
    <property type="project" value="UniProtKB-KW"/>
</dbReference>
<evidence type="ECO:0000259" key="1">
    <source>
        <dbReference type="Pfam" id="PF13847"/>
    </source>
</evidence>
<dbReference type="GO" id="GO:0008168">
    <property type="term" value="F:methyltransferase activity"/>
    <property type="evidence" value="ECO:0007669"/>
    <property type="project" value="UniProtKB-KW"/>
</dbReference>
<dbReference type="InterPro" id="IPR029063">
    <property type="entry name" value="SAM-dependent_MTases_sf"/>
</dbReference>
<organism evidence="2 3">
    <name type="scientific">Azospirillum brasilense</name>
    <dbReference type="NCBI Taxonomy" id="192"/>
    <lineage>
        <taxon>Bacteria</taxon>
        <taxon>Pseudomonadati</taxon>
        <taxon>Pseudomonadota</taxon>
        <taxon>Alphaproteobacteria</taxon>
        <taxon>Rhodospirillales</taxon>
        <taxon>Azospirillaceae</taxon>
        <taxon>Azospirillum</taxon>
    </lineage>
</organism>
<keyword evidence="2" id="KW-0808">Transferase</keyword>
<dbReference type="Gene3D" id="3.40.50.150">
    <property type="entry name" value="Vaccinia Virus protein VP39"/>
    <property type="match status" value="2"/>
</dbReference>